<name>A0A426XYE3_ENSVE</name>
<reference evidence="1 2" key="1">
    <citation type="journal article" date="2014" name="Agronomy (Basel)">
        <title>A Draft Genome Sequence for Ensete ventricosum, the Drought-Tolerant Tree Against Hunger.</title>
        <authorList>
            <person name="Harrison J."/>
            <person name="Moore K.A."/>
            <person name="Paszkiewicz K."/>
            <person name="Jones T."/>
            <person name="Grant M."/>
            <person name="Ambacheew D."/>
            <person name="Muzemil S."/>
            <person name="Studholme D.J."/>
        </authorList>
    </citation>
    <scope>NUCLEOTIDE SEQUENCE [LARGE SCALE GENOMIC DNA]</scope>
</reference>
<protein>
    <submittedName>
        <fullName evidence="1">Uncharacterized protein</fullName>
    </submittedName>
</protein>
<evidence type="ECO:0000313" key="2">
    <source>
        <dbReference type="Proteomes" id="UP000287651"/>
    </source>
</evidence>
<gene>
    <name evidence="1" type="ORF">B296_00035775</name>
</gene>
<comment type="caution">
    <text evidence="1">The sequence shown here is derived from an EMBL/GenBank/DDBJ whole genome shotgun (WGS) entry which is preliminary data.</text>
</comment>
<dbReference type="Proteomes" id="UP000287651">
    <property type="component" value="Unassembled WGS sequence"/>
</dbReference>
<evidence type="ECO:0000313" key="1">
    <source>
        <dbReference type="EMBL" id="RRT44482.1"/>
    </source>
</evidence>
<sequence length="127" mass="14177">MLSRACNGGTPPNEEAFKTTHSFLRSLDCRRLLFPFSAAGAVSPSLLKWYVFPNPSRDPSPHRAMAASLVPRRSDLHFIRGPPTSHSVLLRPPPQALHLVPAPQTAPHPHKTLRLLDWDFVPFNDDL</sequence>
<proteinExistence type="predicted"/>
<dbReference type="EMBL" id="AMZH03016440">
    <property type="protein sequence ID" value="RRT44482.1"/>
    <property type="molecule type" value="Genomic_DNA"/>
</dbReference>
<dbReference type="AlphaFoldDB" id="A0A426XYE3"/>
<organism evidence="1 2">
    <name type="scientific">Ensete ventricosum</name>
    <name type="common">Abyssinian banana</name>
    <name type="synonym">Musa ensete</name>
    <dbReference type="NCBI Taxonomy" id="4639"/>
    <lineage>
        <taxon>Eukaryota</taxon>
        <taxon>Viridiplantae</taxon>
        <taxon>Streptophyta</taxon>
        <taxon>Embryophyta</taxon>
        <taxon>Tracheophyta</taxon>
        <taxon>Spermatophyta</taxon>
        <taxon>Magnoliopsida</taxon>
        <taxon>Liliopsida</taxon>
        <taxon>Zingiberales</taxon>
        <taxon>Musaceae</taxon>
        <taxon>Ensete</taxon>
    </lineage>
</organism>
<accession>A0A426XYE3</accession>